<gene>
    <name evidence="12" type="primary">galE</name>
    <name evidence="12" type="ORF">FYK55_09900</name>
</gene>
<dbReference type="PANTHER" id="PTHR43725:SF53">
    <property type="entry name" value="UDP-ARABINOSE 4-EPIMERASE 1"/>
    <property type="match status" value="1"/>
</dbReference>
<sequence length="328" mass="35676">MNILVVGGAGYIGSHTVRMLLDAGHQVVVYDNLSRGHRAAVPEGLLVEGELADREKLVSVFREKKIDAVMHFAAFALVNESVNDPSLYYRNNVVAAVELLDAMREAGVDRIVFSSTTATYGEPDTIPIAETTPQQPINPYGFTKLVFEQALADYSAAYGIGYAALRYFNAAGAHPDGSIGEDHDPESHLIPIVLQVALGQREFITIYGDDYPTPDGTCIRDYVHVQDLASAHLAALERLEPGKGLCVNLGTGRGTSVREIVRACREVSGHPIPEVIGERRAGDPPELVADASLAEKLLGWKTRYNDVNEIVATAWKWHQSHPNGYSDA</sequence>
<evidence type="ECO:0000256" key="5">
    <source>
        <dbReference type="ARBA" id="ARBA00013189"/>
    </source>
</evidence>
<evidence type="ECO:0000259" key="11">
    <source>
        <dbReference type="Pfam" id="PF01370"/>
    </source>
</evidence>
<dbReference type="PANTHER" id="PTHR43725">
    <property type="entry name" value="UDP-GLUCOSE 4-EPIMERASE"/>
    <property type="match status" value="1"/>
</dbReference>
<name>A0A5M6DH82_9BACT</name>
<dbReference type="SUPFAM" id="SSF51735">
    <property type="entry name" value="NAD(P)-binding Rossmann-fold domains"/>
    <property type="match status" value="1"/>
</dbReference>
<evidence type="ECO:0000256" key="10">
    <source>
        <dbReference type="RuleBase" id="RU366046"/>
    </source>
</evidence>
<evidence type="ECO:0000256" key="7">
    <source>
        <dbReference type="ARBA" id="ARBA00023027"/>
    </source>
</evidence>
<dbReference type="AlphaFoldDB" id="A0A5M6DH82"/>
<evidence type="ECO:0000256" key="1">
    <source>
        <dbReference type="ARBA" id="ARBA00000083"/>
    </source>
</evidence>
<comment type="catalytic activity">
    <reaction evidence="1 10">
        <text>UDP-alpha-D-glucose = UDP-alpha-D-galactose</text>
        <dbReference type="Rhea" id="RHEA:22168"/>
        <dbReference type="ChEBI" id="CHEBI:58885"/>
        <dbReference type="ChEBI" id="CHEBI:66914"/>
        <dbReference type="EC" id="5.1.3.2"/>
    </reaction>
</comment>
<protein>
    <recommendedName>
        <fullName evidence="6 10">UDP-glucose 4-epimerase</fullName>
        <ecNumber evidence="5 10">5.1.3.2</ecNumber>
    </recommendedName>
</protein>
<dbReference type="GO" id="GO:0033499">
    <property type="term" value="P:galactose catabolic process via UDP-galactose, Leloir pathway"/>
    <property type="evidence" value="ECO:0007669"/>
    <property type="project" value="TreeGrafter"/>
</dbReference>
<evidence type="ECO:0000256" key="3">
    <source>
        <dbReference type="ARBA" id="ARBA00004947"/>
    </source>
</evidence>
<keyword evidence="7 10" id="KW-0520">NAD</keyword>
<proteinExistence type="inferred from homology"/>
<evidence type="ECO:0000256" key="8">
    <source>
        <dbReference type="ARBA" id="ARBA00023235"/>
    </source>
</evidence>
<comment type="cofactor">
    <cofactor evidence="2 10">
        <name>NAD(+)</name>
        <dbReference type="ChEBI" id="CHEBI:57540"/>
    </cofactor>
</comment>
<evidence type="ECO:0000256" key="6">
    <source>
        <dbReference type="ARBA" id="ARBA00018569"/>
    </source>
</evidence>
<dbReference type="UniPathway" id="UPA00214"/>
<evidence type="ECO:0000313" key="12">
    <source>
        <dbReference type="EMBL" id="KAA5544615.1"/>
    </source>
</evidence>
<comment type="caution">
    <text evidence="12">The sequence shown here is derived from an EMBL/GenBank/DDBJ whole genome shotgun (WGS) entry which is preliminary data.</text>
</comment>
<keyword evidence="13" id="KW-1185">Reference proteome</keyword>
<dbReference type="InterPro" id="IPR036291">
    <property type="entry name" value="NAD(P)-bd_dom_sf"/>
</dbReference>
<feature type="domain" description="NAD-dependent epimerase/dehydratase" evidence="11">
    <location>
        <begin position="3"/>
        <end position="249"/>
    </location>
</feature>
<keyword evidence="8 10" id="KW-0413">Isomerase</keyword>
<dbReference type="EC" id="5.1.3.2" evidence="5 10"/>
<dbReference type="RefSeq" id="WP_150076228.1">
    <property type="nucleotide sequence ID" value="NZ_VWOX01000004.1"/>
</dbReference>
<evidence type="ECO:0000256" key="2">
    <source>
        <dbReference type="ARBA" id="ARBA00001911"/>
    </source>
</evidence>
<dbReference type="Gene3D" id="3.90.25.10">
    <property type="entry name" value="UDP-galactose 4-epimerase, domain 1"/>
    <property type="match status" value="1"/>
</dbReference>
<dbReference type="InterPro" id="IPR005886">
    <property type="entry name" value="UDP_G4E"/>
</dbReference>
<reference evidence="12 13" key="1">
    <citation type="submission" date="2019-08" db="EMBL/GenBank/DDBJ databases">
        <authorList>
            <person name="Dhanesh K."/>
            <person name="Kumar G."/>
            <person name="Sasikala C."/>
            <person name="Venkata Ramana C."/>
        </authorList>
    </citation>
    <scope>NUCLEOTIDE SEQUENCE [LARGE SCALE GENOMIC DNA]</scope>
    <source>
        <strain evidence="12 13">JC645</strain>
    </source>
</reference>
<accession>A0A5M6DH82</accession>
<dbReference type="Gene3D" id="3.40.50.720">
    <property type="entry name" value="NAD(P)-binding Rossmann-like Domain"/>
    <property type="match status" value="1"/>
</dbReference>
<dbReference type="CDD" id="cd05247">
    <property type="entry name" value="UDP_G4E_1_SDR_e"/>
    <property type="match status" value="1"/>
</dbReference>
<dbReference type="NCBIfam" id="TIGR01179">
    <property type="entry name" value="galE"/>
    <property type="match status" value="1"/>
</dbReference>
<dbReference type="InterPro" id="IPR001509">
    <property type="entry name" value="Epimerase_deHydtase"/>
</dbReference>
<evidence type="ECO:0000256" key="4">
    <source>
        <dbReference type="ARBA" id="ARBA00007637"/>
    </source>
</evidence>
<dbReference type="Pfam" id="PF01370">
    <property type="entry name" value="Epimerase"/>
    <property type="match status" value="1"/>
</dbReference>
<dbReference type="EMBL" id="VWOX01000004">
    <property type="protein sequence ID" value="KAA5544615.1"/>
    <property type="molecule type" value="Genomic_DNA"/>
</dbReference>
<evidence type="ECO:0000256" key="9">
    <source>
        <dbReference type="ARBA" id="ARBA00023277"/>
    </source>
</evidence>
<keyword evidence="9 10" id="KW-0119">Carbohydrate metabolism</keyword>
<dbReference type="GO" id="GO:0003978">
    <property type="term" value="F:UDP-glucose 4-epimerase activity"/>
    <property type="evidence" value="ECO:0007669"/>
    <property type="project" value="UniProtKB-UniRule"/>
</dbReference>
<organism evidence="12 13">
    <name type="scientific">Roseiconus nitratireducens</name>
    <dbReference type="NCBI Taxonomy" id="2605748"/>
    <lineage>
        <taxon>Bacteria</taxon>
        <taxon>Pseudomonadati</taxon>
        <taxon>Planctomycetota</taxon>
        <taxon>Planctomycetia</taxon>
        <taxon>Pirellulales</taxon>
        <taxon>Pirellulaceae</taxon>
        <taxon>Roseiconus</taxon>
    </lineage>
</organism>
<dbReference type="Proteomes" id="UP000324479">
    <property type="component" value="Unassembled WGS sequence"/>
</dbReference>
<evidence type="ECO:0000313" key="13">
    <source>
        <dbReference type="Proteomes" id="UP000324479"/>
    </source>
</evidence>
<comment type="similarity">
    <text evidence="4 10">Belongs to the NAD(P)-dependent epimerase/dehydratase family.</text>
</comment>
<comment type="subunit">
    <text evidence="10">Homodimer.</text>
</comment>
<comment type="pathway">
    <text evidence="3 10">Carbohydrate metabolism; galactose metabolism.</text>
</comment>